<dbReference type="InterPro" id="IPR039426">
    <property type="entry name" value="TonB-dep_rcpt-like"/>
</dbReference>
<dbReference type="PANTHER" id="PTHR30069:SF29">
    <property type="entry name" value="HEMOGLOBIN AND HEMOGLOBIN-HAPTOGLOBIN-BINDING PROTEIN 1-RELATED"/>
    <property type="match status" value="1"/>
</dbReference>
<dbReference type="SUPFAM" id="SSF49464">
    <property type="entry name" value="Carboxypeptidase regulatory domain-like"/>
    <property type="match status" value="1"/>
</dbReference>
<comment type="subcellular location">
    <subcellularLocation>
        <location evidence="1">Cell outer membrane</location>
        <topology evidence="1">Multi-pass membrane protein</topology>
    </subcellularLocation>
</comment>
<keyword evidence="2" id="KW-0813">Transport</keyword>
<keyword evidence="5" id="KW-0732">Signal</keyword>
<keyword evidence="6 10" id="KW-0798">TonB box</keyword>
<evidence type="ECO:0000256" key="9">
    <source>
        <dbReference type="ARBA" id="ARBA00023237"/>
    </source>
</evidence>
<evidence type="ECO:0000313" key="13">
    <source>
        <dbReference type="EMBL" id="MST84599.1"/>
    </source>
</evidence>
<keyword evidence="4" id="KW-0812">Transmembrane</keyword>
<evidence type="ECO:0000256" key="4">
    <source>
        <dbReference type="ARBA" id="ARBA00022692"/>
    </source>
</evidence>
<dbReference type="InterPro" id="IPR012910">
    <property type="entry name" value="Plug_dom"/>
</dbReference>
<dbReference type="RefSeq" id="WP_154534185.1">
    <property type="nucleotide sequence ID" value="NZ_VUNG01000018.1"/>
</dbReference>
<name>A0A7K0KFH3_9BACT</name>
<dbReference type="EMBL" id="VUNG01000018">
    <property type="protein sequence ID" value="MST84599.1"/>
    <property type="molecule type" value="Genomic_DNA"/>
</dbReference>
<keyword evidence="3" id="KW-1134">Transmembrane beta strand</keyword>
<dbReference type="Proteomes" id="UP000438914">
    <property type="component" value="Unassembled WGS sequence"/>
</dbReference>
<dbReference type="PANTHER" id="PTHR30069">
    <property type="entry name" value="TONB-DEPENDENT OUTER MEMBRANE RECEPTOR"/>
    <property type="match status" value="1"/>
</dbReference>
<evidence type="ECO:0000256" key="7">
    <source>
        <dbReference type="ARBA" id="ARBA00023136"/>
    </source>
</evidence>
<dbReference type="SUPFAM" id="SSF56935">
    <property type="entry name" value="Porins"/>
    <property type="match status" value="1"/>
</dbReference>
<keyword evidence="8 13" id="KW-0675">Receptor</keyword>
<dbReference type="GO" id="GO:0009279">
    <property type="term" value="C:cell outer membrane"/>
    <property type="evidence" value="ECO:0007669"/>
    <property type="project" value="UniProtKB-SubCell"/>
</dbReference>
<comment type="similarity">
    <text evidence="10">Belongs to the TonB-dependent receptor family.</text>
</comment>
<keyword evidence="7 10" id="KW-0472">Membrane</keyword>
<dbReference type="Gene3D" id="2.40.170.20">
    <property type="entry name" value="TonB-dependent receptor, beta-barrel domain"/>
    <property type="match status" value="1"/>
</dbReference>
<dbReference type="Pfam" id="PF00593">
    <property type="entry name" value="TonB_dep_Rec_b-barrel"/>
    <property type="match status" value="1"/>
</dbReference>
<dbReference type="InterPro" id="IPR036942">
    <property type="entry name" value="Beta-barrel_TonB_sf"/>
</dbReference>
<dbReference type="AlphaFoldDB" id="A0A7K0KFH3"/>
<evidence type="ECO:0000256" key="5">
    <source>
        <dbReference type="ARBA" id="ARBA00022729"/>
    </source>
</evidence>
<accession>A0A7K0KFH3</accession>
<evidence type="ECO:0000256" key="10">
    <source>
        <dbReference type="RuleBase" id="RU003357"/>
    </source>
</evidence>
<keyword evidence="14" id="KW-1185">Reference proteome</keyword>
<evidence type="ECO:0000259" key="12">
    <source>
        <dbReference type="Pfam" id="PF07715"/>
    </source>
</evidence>
<dbReference type="Pfam" id="PF13715">
    <property type="entry name" value="CarbopepD_reg_2"/>
    <property type="match status" value="1"/>
</dbReference>
<feature type="domain" description="TonB-dependent receptor-like beta-barrel" evidence="11">
    <location>
        <begin position="297"/>
        <end position="891"/>
    </location>
</feature>
<dbReference type="Gene3D" id="2.60.40.1120">
    <property type="entry name" value="Carboxypeptidase-like, regulatory domain"/>
    <property type="match status" value="1"/>
</dbReference>
<gene>
    <name evidence="13" type="ORF">FYJ73_07945</name>
</gene>
<dbReference type="Pfam" id="PF07715">
    <property type="entry name" value="Plug"/>
    <property type="match status" value="1"/>
</dbReference>
<proteinExistence type="inferred from homology"/>
<keyword evidence="9" id="KW-0998">Cell outer membrane</keyword>
<dbReference type="InterPro" id="IPR037066">
    <property type="entry name" value="Plug_dom_sf"/>
</dbReference>
<protein>
    <submittedName>
        <fullName evidence="13">TonB-dependent receptor plug domain-containing protein</fullName>
    </submittedName>
</protein>
<evidence type="ECO:0000313" key="14">
    <source>
        <dbReference type="Proteomes" id="UP000438914"/>
    </source>
</evidence>
<evidence type="ECO:0000256" key="3">
    <source>
        <dbReference type="ARBA" id="ARBA00022452"/>
    </source>
</evidence>
<dbReference type="GO" id="GO:0015344">
    <property type="term" value="F:siderophore uptake transmembrane transporter activity"/>
    <property type="evidence" value="ECO:0007669"/>
    <property type="project" value="TreeGrafter"/>
</dbReference>
<feature type="domain" description="TonB-dependent receptor plug" evidence="12">
    <location>
        <begin position="121"/>
        <end position="238"/>
    </location>
</feature>
<evidence type="ECO:0000256" key="6">
    <source>
        <dbReference type="ARBA" id="ARBA00023077"/>
    </source>
</evidence>
<evidence type="ECO:0000259" key="11">
    <source>
        <dbReference type="Pfam" id="PF00593"/>
    </source>
</evidence>
<comment type="caution">
    <text evidence="13">The sequence shown here is derived from an EMBL/GenBank/DDBJ whole genome shotgun (WGS) entry which is preliminary data.</text>
</comment>
<dbReference type="InterPro" id="IPR008969">
    <property type="entry name" value="CarboxyPept-like_regulatory"/>
</dbReference>
<dbReference type="GO" id="GO:0044718">
    <property type="term" value="P:siderophore transmembrane transport"/>
    <property type="evidence" value="ECO:0007669"/>
    <property type="project" value="TreeGrafter"/>
</dbReference>
<sequence>MIQKQTFHYLLLFVILLWLALPAFAGPMLGHKLTVSVTDASNKEPIVMGSVQLQPLGSNAVTDMDGKATITNIPDGNYQLVVSYVGYVTSTTQVKVSKDVDMHISLRISDLSLKEVVVTAKQNTMGTSSKIGRQAIDHLQASSLADVMQLLPGQIIKNTDLTSQSNLQLRTLVNNNTSAFGSSIIVDGIPMSNNGAMTQGPFSATAFTGTDLRQISADDIDNVEVVRGIPSAEYGDLTSGLVIVHSKAGVTPWQAKAKINPELQNYSLSKGTSLGRAGILNLSVDYAKAWSDPRLRTRSYHRWNGNMAWSYNISKIWHIDTRVRMAQTRDWSGNDPDARQDGSETKNDYLSLGFTHNGKIRLDRLFSRNLSYTLGMSYAWQDSRNTAFVSVPGGLLPIITAMETGYHSVSWATQSYLATSKTEGRPGNIFAKIADDFYFHWGKTRQSFKVGAEYRYDWNDGRGYFNLDESHPLRPNANGRPRAFSDIPGLHQLAAYAEDHFVWSPNRVNHLRAQIGLRFTAQQPFSNLSTTALSPRVNLSFDVTRWLALRAGIGLNSKTPGLSYLYPDKKYDDRVAVNFMPQGAGAAVQQLLVYHTQVYDVKRSTDLKNATTTKIEAGVDVKLPWGGKLSVLAYHDKTPNGFGAATQYFTYPSNVYDASHGLIITPGAATTVDYANPARTDIVYMTTGKIGNTNTTINKGLEFDFDLGTIRAINTSFYYSGALSETKTYSTDLNTANVKTALLPSAYSAYGLTPFKVVYPSGLDYDLYRQYVSTVRVVTNIPSLKMVASLAGQAIWQTYSWSYMADKQAIGLIDTNLGYHALAADMQNGYLDYAGNYYTTLPASTQGIAVADLALNYKDNVPTKTMPTWNLSARLTKQLGNIGGLSLYVNNVIFYEPYKVANNNTGTLVQRNTNNFSYGMELYFNL</sequence>
<dbReference type="InterPro" id="IPR000531">
    <property type="entry name" value="Beta-barrel_TonB"/>
</dbReference>
<evidence type="ECO:0000256" key="1">
    <source>
        <dbReference type="ARBA" id="ARBA00004571"/>
    </source>
</evidence>
<evidence type="ECO:0000256" key="8">
    <source>
        <dbReference type="ARBA" id="ARBA00023170"/>
    </source>
</evidence>
<dbReference type="Gene3D" id="2.170.130.10">
    <property type="entry name" value="TonB-dependent receptor, plug domain"/>
    <property type="match status" value="1"/>
</dbReference>
<organism evidence="13 14">
    <name type="scientific">Hallella mizrahii</name>
    <dbReference type="NCBI Taxonomy" id="2606637"/>
    <lineage>
        <taxon>Bacteria</taxon>
        <taxon>Pseudomonadati</taxon>
        <taxon>Bacteroidota</taxon>
        <taxon>Bacteroidia</taxon>
        <taxon>Bacteroidales</taxon>
        <taxon>Prevotellaceae</taxon>
        <taxon>Hallella</taxon>
    </lineage>
</organism>
<evidence type="ECO:0000256" key="2">
    <source>
        <dbReference type="ARBA" id="ARBA00022448"/>
    </source>
</evidence>
<reference evidence="13 14" key="1">
    <citation type="submission" date="2019-08" db="EMBL/GenBank/DDBJ databases">
        <title>In-depth cultivation of the pig gut microbiome towards novel bacterial diversity and tailored functional studies.</title>
        <authorList>
            <person name="Wylensek D."/>
            <person name="Hitch T.C.A."/>
            <person name="Clavel T."/>
        </authorList>
    </citation>
    <scope>NUCLEOTIDE SEQUENCE [LARGE SCALE GENOMIC DNA]</scope>
    <source>
        <strain evidence="13 14">LKV-178-WT-2A</strain>
    </source>
</reference>